<dbReference type="Proteomes" id="UP000632454">
    <property type="component" value="Unassembled WGS sequence"/>
</dbReference>
<evidence type="ECO:0000313" key="2">
    <source>
        <dbReference type="EMBL" id="GGF31676.1"/>
    </source>
</evidence>
<evidence type="ECO:0000313" key="3">
    <source>
        <dbReference type="Proteomes" id="UP000632454"/>
    </source>
</evidence>
<dbReference type="InterPro" id="IPR029058">
    <property type="entry name" value="AB_hydrolase_fold"/>
</dbReference>
<dbReference type="InterPro" id="IPR005152">
    <property type="entry name" value="Lipase_secreted"/>
</dbReference>
<feature type="signal peptide" evidence="1">
    <location>
        <begin position="1"/>
        <end position="30"/>
    </location>
</feature>
<organism evidence="2 3">
    <name type="scientific">Williamsia phyllosphaerae</name>
    <dbReference type="NCBI Taxonomy" id="885042"/>
    <lineage>
        <taxon>Bacteria</taxon>
        <taxon>Bacillati</taxon>
        <taxon>Actinomycetota</taxon>
        <taxon>Actinomycetes</taxon>
        <taxon>Mycobacteriales</taxon>
        <taxon>Nocardiaceae</taxon>
        <taxon>Williamsia</taxon>
    </lineage>
</organism>
<reference evidence="3" key="1">
    <citation type="journal article" date="2019" name="Int. J. Syst. Evol. Microbiol.">
        <title>The Global Catalogue of Microorganisms (GCM) 10K type strain sequencing project: providing services to taxonomists for standard genome sequencing and annotation.</title>
        <authorList>
            <consortium name="The Broad Institute Genomics Platform"/>
            <consortium name="The Broad Institute Genome Sequencing Center for Infectious Disease"/>
            <person name="Wu L."/>
            <person name="Ma J."/>
        </authorList>
    </citation>
    <scope>NUCLEOTIDE SEQUENCE [LARGE SCALE GENOMIC DNA]</scope>
    <source>
        <strain evidence="3">CCM 7855</strain>
    </source>
</reference>
<gene>
    <name evidence="2" type="ORF">GCM10007298_29360</name>
</gene>
<dbReference type="PANTHER" id="PTHR34853">
    <property type="match status" value="1"/>
</dbReference>
<dbReference type="Pfam" id="PF03583">
    <property type="entry name" value="LIP"/>
    <property type="match status" value="1"/>
</dbReference>
<proteinExistence type="predicted"/>
<protein>
    <submittedName>
        <fullName evidence="2">Lipase</fullName>
    </submittedName>
</protein>
<accession>A0ABQ1UZV7</accession>
<keyword evidence="1" id="KW-0732">Signal</keyword>
<dbReference type="RefSeq" id="WP_188490717.1">
    <property type="nucleotide sequence ID" value="NZ_BMCS01000002.1"/>
</dbReference>
<keyword evidence="3" id="KW-1185">Reference proteome</keyword>
<dbReference type="Gene3D" id="3.40.50.1820">
    <property type="entry name" value="alpha/beta hydrolase"/>
    <property type="match status" value="1"/>
</dbReference>
<evidence type="ECO:0000256" key="1">
    <source>
        <dbReference type="SAM" id="SignalP"/>
    </source>
</evidence>
<feature type="chain" id="PRO_5045669004" evidence="1">
    <location>
        <begin position="31"/>
        <end position="419"/>
    </location>
</feature>
<comment type="caution">
    <text evidence="2">The sequence shown here is derived from an EMBL/GenBank/DDBJ whole genome shotgun (WGS) entry which is preliminary data.</text>
</comment>
<dbReference type="PIRSF" id="PIRSF029171">
    <property type="entry name" value="Esterase_LipA"/>
    <property type="match status" value="1"/>
</dbReference>
<name>A0ABQ1UZV7_9NOCA</name>
<sequence>MYRRHVTRTIAVATVLFAVLGVAATPVVVAAPTPNVGTDFYRPPVPLPVGAPGDVLRTAPSVDALIPGTGAVIDARVTRVMYLSQNVKDQPVAVTGTLLVPTRPWTGKRPRPVVAMAPGTQGMGDQCAPSKLMVFGQEYENLQIGLLLASGYSVALTDYMGLGTPGVHPYLNRVDAGRALLDIARAAGSMGSQGVSRDAPIALWGYSQGGQASGAAAELASSYAPELPFVGAFVGAPAPDLNDLAEYGDRSVLSGGIGWVISGFVAAYPEHARELLSVFNARGRELLYRSQSYCVFNALQMNPFGSTTDYTRDGRSISAYLRTEPLKSLTAAQTLGNLTPSMPVYVGQNLGDDLVAARGTLRLQRAWCSRGVTVESANLPLPQILPKTALGHVLGLATVAPALQWLQARFSGTEPPSNC</sequence>
<dbReference type="Gene3D" id="1.10.260.130">
    <property type="match status" value="1"/>
</dbReference>
<dbReference type="PANTHER" id="PTHR34853:SF1">
    <property type="entry name" value="LIPASE 5"/>
    <property type="match status" value="1"/>
</dbReference>
<dbReference type="EMBL" id="BMCS01000002">
    <property type="protein sequence ID" value="GGF31676.1"/>
    <property type="molecule type" value="Genomic_DNA"/>
</dbReference>
<dbReference type="SUPFAM" id="SSF53474">
    <property type="entry name" value="alpha/beta-Hydrolases"/>
    <property type="match status" value="1"/>
</dbReference>